<protein>
    <submittedName>
        <fullName evidence="1">Essential recombination function protein</fullName>
    </submittedName>
</protein>
<sequence length="210" mass="23249">MMRLLHQPKGKDMDKILQRINNVRKKIDYIKKDKEVSTGKGSYRAVTHDMVTAMLRQHLIDEGIVVITSLTKAVTVPPSSDSKQHRYEAEYQVMFCSIDDATDNIAMIVSAHANDSGDKAPGKALSYAKKYAMLKIFEIETGEDDESRTYDGGMLPELLDALLQEISAQTTLDTLQASFKKAYQAAAQYNDANAMGQIIAAKDGKKAALK</sequence>
<dbReference type="InterPro" id="IPR007499">
    <property type="entry name" value="ERF_bacteria_virus"/>
</dbReference>
<evidence type="ECO:0000313" key="1">
    <source>
        <dbReference type="EMBL" id="CAB4150685.1"/>
    </source>
</evidence>
<dbReference type="EMBL" id="LR796547">
    <property type="protein sequence ID" value="CAB4150685.1"/>
    <property type="molecule type" value="Genomic_DNA"/>
</dbReference>
<organism evidence="1">
    <name type="scientific">uncultured Caudovirales phage</name>
    <dbReference type="NCBI Taxonomy" id="2100421"/>
    <lineage>
        <taxon>Viruses</taxon>
        <taxon>Duplodnaviria</taxon>
        <taxon>Heunggongvirae</taxon>
        <taxon>Uroviricota</taxon>
        <taxon>Caudoviricetes</taxon>
        <taxon>Peduoviridae</taxon>
        <taxon>Maltschvirus</taxon>
        <taxon>Maltschvirus maltsch</taxon>
    </lineage>
</organism>
<accession>A0A6J5MU31</accession>
<gene>
    <name evidence="1" type="ORF">UFOVP577_22</name>
</gene>
<reference evidence="1" key="1">
    <citation type="submission" date="2020-04" db="EMBL/GenBank/DDBJ databases">
        <authorList>
            <person name="Chiriac C."/>
            <person name="Salcher M."/>
            <person name="Ghai R."/>
            <person name="Kavagutti S V."/>
        </authorList>
    </citation>
    <scope>NUCLEOTIDE SEQUENCE</scope>
</reference>
<name>A0A6J5MU31_9CAUD</name>
<dbReference type="Pfam" id="PF04404">
    <property type="entry name" value="ERF"/>
    <property type="match status" value="1"/>
</dbReference>
<proteinExistence type="predicted"/>